<reference evidence="2 3" key="1">
    <citation type="submission" date="2020-08" db="EMBL/GenBank/DDBJ databases">
        <title>Sphingomonas sp. sand1-3 16S ribosomal RNA gene Genome sequencing and assembly.</title>
        <authorList>
            <person name="Kang M."/>
        </authorList>
    </citation>
    <scope>NUCLEOTIDE SEQUENCE [LARGE SCALE GENOMIC DNA]</scope>
    <source>
        <strain evidence="3">sand1-3</strain>
    </source>
</reference>
<accession>A0A7G9L4L8</accession>
<proteinExistence type="predicted"/>
<dbReference type="RefSeq" id="WP_187480522.1">
    <property type="nucleotide sequence ID" value="NZ_CP060697.1"/>
</dbReference>
<dbReference type="KEGG" id="ssau:H8M03_04360"/>
<feature type="domain" description="DUF4440" evidence="1">
    <location>
        <begin position="21"/>
        <end position="107"/>
    </location>
</feature>
<name>A0A7G9L4L8_9SPHN</name>
<dbReference type="EMBL" id="CP060697">
    <property type="protein sequence ID" value="QNM83567.1"/>
    <property type="molecule type" value="Genomic_DNA"/>
</dbReference>
<gene>
    <name evidence="2" type="ORF">H8M03_04360</name>
</gene>
<evidence type="ECO:0000259" key="1">
    <source>
        <dbReference type="Pfam" id="PF14534"/>
    </source>
</evidence>
<dbReference type="SUPFAM" id="SSF54427">
    <property type="entry name" value="NTF2-like"/>
    <property type="match status" value="1"/>
</dbReference>
<dbReference type="InterPro" id="IPR027843">
    <property type="entry name" value="DUF4440"/>
</dbReference>
<protein>
    <submittedName>
        <fullName evidence="2">DUF4440 domain-containing protein</fullName>
    </submittedName>
</protein>
<evidence type="ECO:0000313" key="2">
    <source>
        <dbReference type="EMBL" id="QNM83567.1"/>
    </source>
</evidence>
<dbReference type="InterPro" id="IPR032710">
    <property type="entry name" value="NTF2-like_dom_sf"/>
</dbReference>
<dbReference type="Gene3D" id="3.10.450.50">
    <property type="match status" value="1"/>
</dbReference>
<dbReference type="Pfam" id="PF14534">
    <property type="entry name" value="DUF4440"/>
    <property type="match status" value="1"/>
</dbReference>
<organism evidence="2 3">
    <name type="scientific">Sphingomonas sabuli</name>
    <dbReference type="NCBI Taxonomy" id="2764186"/>
    <lineage>
        <taxon>Bacteria</taxon>
        <taxon>Pseudomonadati</taxon>
        <taxon>Pseudomonadota</taxon>
        <taxon>Alphaproteobacteria</taxon>
        <taxon>Sphingomonadales</taxon>
        <taxon>Sphingomonadaceae</taxon>
        <taxon>Sphingomonas</taxon>
    </lineage>
</organism>
<keyword evidence="3" id="KW-1185">Reference proteome</keyword>
<evidence type="ECO:0000313" key="3">
    <source>
        <dbReference type="Proteomes" id="UP000515861"/>
    </source>
</evidence>
<sequence>MAITDENLWHGEERLWLEGSSAYGELVDDDCLMLFGETGILDRDRAMISLMSGPRWTAVDMQERHVTRPGREAVVLAYRAEAQRDGGDPYRAYCSSTYRGGDEGWKLIQHQQTVIN</sequence>
<dbReference type="Proteomes" id="UP000515861">
    <property type="component" value="Chromosome"/>
</dbReference>
<dbReference type="AlphaFoldDB" id="A0A7G9L4L8"/>